<feature type="transmembrane region" description="Helical" evidence="1">
    <location>
        <begin position="229"/>
        <end position="248"/>
    </location>
</feature>
<evidence type="ECO:0008006" key="4">
    <source>
        <dbReference type="Google" id="ProtNLM"/>
    </source>
</evidence>
<feature type="transmembrane region" description="Helical" evidence="1">
    <location>
        <begin position="20"/>
        <end position="38"/>
    </location>
</feature>
<feature type="transmembrane region" description="Helical" evidence="1">
    <location>
        <begin position="310"/>
        <end position="327"/>
    </location>
</feature>
<accession>A0ABX0QMY6</accession>
<organism evidence="2 3">
    <name type="scientific">Fibrivirga algicola</name>
    <dbReference type="NCBI Taxonomy" id="2950420"/>
    <lineage>
        <taxon>Bacteria</taxon>
        <taxon>Pseudomonadati</taxon>
        <taxon>Bacteroidota</taxon>
        <taxon>Cytophagia</taxon>
        <taxon>Cytophagales</taxon>
        <taxon>Spirosomataceae</taxon>
        <taxon>Fibrivirga</taxon>
    </lineage>
</organism>
<comment type="caution">
    <text evidence="2">The sequence shown here is derived from an EMBL/GenBank/DDBJ whole genome shotgun (WGS) entry which is preliminary data.</text>
</comment>
<feature type="transmembrane region" description="Helical" evidence="1">
    <location>
        <begin position="111"/>
        <end position="130"/>
    </location>
</feature>
<gene>
    <name evidence="2" type="ORF">F7231_17435</name>
</gene>
<dbReference type="EMBL" id="WAEL01000006">
    <property type="protein sequence ID" value="NID11958.1"/>
    <property type="molecule type" value="Genomic_DNA"/>
</dbReference>
<keyword evidence="1" id="KW-1133">Transmembrane helix</keyword>
<dbReference type="RefSeq" id="WP_166692866.1">
    <property type="nucleotide sequence ID" value="NZ_WAEL01000006.1"/>
</dbReference>
<feature type="transmembrane region" description="Helical" evidence="1">
    <location>
        <begin position="135"/>
        <end position="158"/>
    </location>
</feature>
<reference evidence="3" key="2">
    <citation type="submission" date="2023-07" db="EMBL/GenBank/DDBJ databases">
        <authorList>
            <person name="Jung D.-H."/>
        </authorList>
    </citation>
    <scope>NUCLEOTIDE SEQUENCE [LARGE SCALE GENOMIC DNA]</scope>
    <source>
        <strain evidence="3">JA-25</strain>
    </source>
</reference>
<name>A0ABX0QMY6_9BACT</name>
<evidence type="ECO:0000313" key="2">
    <source>
        <dbReference type="EMBL" id="NID11958.1"/>
    </source>
</evidence>
<evidence type="ECO:0000256" key="1">
    <source>
        <dbReference type="SAM" id="Phobius"/>
    </source>
</evidence>
<proteinExistence type="predicted"/>
<feature type="transmembrane region" description="Helical" evidence="1">
    <location>
        <begin position="333"/>
        <end position="352"/>
    </location>
</feature>
<keyword evidence="3" id="KW-1185">Reference proteome</keyword>
<feature type="transmembrane region" description="Helical" evidence="1">
    <location>
        <begin position="164"/>
        <end position="180"/>
    </location>
</feature>
<evidence type="ECO:0000313" key="3">
    <source>
        <dbReference type="Proteomes" id="UP000606008"/>
    </source>
</evidence>
<feature type="transmembrane region" description="Helical" evidence="1">
    <location>
        <begin position="364"/>
        <end position="384"/>
    </location>
</feature>
<feature type="transmembrane region" description="Helical" evidence="1">
    <location>
        <begin position="192"/>
        <end position="223"/>
    </location>
</feature>
<dbReference type="Proteomes" id="UP000606008">
    <property type="component" value="Unassembled WGS sequence"/>
</dbReference>
<feature type="transmembrane region" description="Helical" evidence="1">
    <location>
        <begin position="280"/>
        <end position="301"/>
    </location>
</feature>
<reference evidence="3" key="1">
    <citation type="submission" date="2019-09" db="EMBL/GenBank/DDBJ databases">
        <authorList>
            <person name="Jung D.-H."/>
        </authorList>
    </citation>
    <scope>NUCLEOTIDE SEQUENCE [LARGE SCALE GENOMIC DNA]</scope>
    <source>
        <strain evidence="3">JA-25</strain>
    </source>
</reference>
<sequence>MHTSPPAFVTSIYTAVKNNAHQIALWFSLICLVILLLIKSAFSISRHPDLSGSERSTTYGIQIVADRMPLFAEPSQPPYFIAQYSPAYYFLVGIPYRILGWDPADIYRIQLLSRITSFGLVMLAMAIAFYTARRVLGISTTFALLMVCSLFALLQQWVLTNSRVDSLLFLSTTCFVYAGLRAAKEPTDWNRYVVLAGVFAICAFFSKQSGMIHSIVIIGFLIYQRRWATLIKLLPIMAAVFVVLMGLFSSWQPRLFFLNLFGSIAVPIMPGWFYGNTFKYMIPAFSLMLITSLLIAISWFVKATDNRKTFLGISTLLFFGFSFGTTFKYGAGIGYFHEFGLVSHLVIAWYFYDYLASQQVRRFSYYAFPALVMVGMLYVTSLQIEHYVTTSFPQLTNEYVQQKHVQQYVDPRITRQDKALVILGPNARGWMLQQMLFRNQLAYQDDVVRLLYDAKTLDYSSFGKLVARGEVKYIILPEPGPLYLNAFDYTFDSEKYTLEKVIDGYQIYRLKTHTASTLASPGQS</sequence>
<feature type="transmembrane region" description="Helical" evidence="1">
    <location>
        <begin position="79"/>
        <end position="99"/>
    </location>
</feature>
<protein>
    <recommendedName>
        <fullName evidence="4">Glycosyltransferase RgtA/B/C/D-like domain-containing protein</fullName>
    </recommendedName>
</protein>
<keyword evidence="1" id="KW-0812">Transmembrane</keyword>
<keyword evidence="1" id="KW-0472">Membrane</keyword>